<feature type="binding site" evidence="8">
    <location>
        <position position="78"/>
    </location>
    <ligand>
        <name>Ni(2+)</name>
        <dbReference type="ChEBI" id="CHEBI:49786"/>
    </ligand>
</feature>
<keyword evidence="4 8" id="KW-0479">Metal-binding</keyword>
<feature type="domain" description="Ribbon-helix-helix protein CopG" evidence="9">
    <location>
        <begin position="4"/>
        <end position="40"/>
    </location>
</feature>
<evidence type="ECO:0000256" key="3">
    <source>
        <dbReference type="ARBA" id="ARBA00022596"/>
    </source>
</evidence>
<dbReference type="GO" id="GO:0010045">
    <property type="term" value="P:response to nickel cation"/>
    <property type="evidence" value="ECO:0007669"/>
    <property type="project" value="InterPro"/>
</dbReference>
<dbReference type="Gene3D" id="1.10.1220.10">
    <property type="entry name" value="Met repressor-like"/>
    <property type="match status" value="1"/>
</dbReference>
<name>K2R309_METFP</name>
<dbReference type="NCBIfam" id="NF002169">
    <property type="entry name" value="PRK01002.1"/>
    <property type="match status" value="1"/>
</dbReference>
<keyword evidence="7 8" id="KW-0804">Transcription</keyword>
<dbReference type="InterPro" id="IPR027271">
    <property type="entry name" value="Acetolactate_synth/TF_NikR_C"/>
</dbReference>
<dbReference type="HAMAP" id="MF_00476">
    <property type="entry name" value="NikR"/>
    <property type="match status" value="1"/>
</dbReference>
<evidence type="ECO:0000256" key="1">
    <source>
        <dbReference type="ARBA" id="ARBA00002339"/>
    </source>
</evidence>
<dbReference type="Pfam" id="PF08753">
    <property type="entry name" value="NikR_C"/>
    <property type="match status" value="1"/>
</dbReference>
<keyword evidence="5 8" id="KW-0805">Transcription regulation</keyword>
<dbReference type="InterPro" id="IPR022988">
    <property type="entry name" value="Ni_resp_reg_NikR"/>
</dbReference>
<dbReference type="NCBIfam" id="NF002815">
    <property type="entry name" value="PRK02967.1"/>
    <property type="match status" value="1"/>
</dbReference>
<dbReference type="PATRIC" id="fig|1204725.3.peg.1568"/>
<comment type="similarity">
    <text evidence="2 8">Belongs to the transcriptional regulatory CopG/NikR family.</text>
</comment>
<dbReference type="SUPFAM" id="SSF47598">
    <property type="entry name" value="Ribbon-helix-helix"/>
    <property type="match status" value="1"/>
</dbReference>
<keyword evidence="3 8" id="KW-0533">Nickel</keyword>
<dbReference type="NCBIfam" id="NF003381">
    <property type="entry name" value="PRK04460.1"/>
    <property type="match status" value="1"/>
</dbReference>
<feature type="binding site" evidence="8">
    <location>
        <position position="89"/>
    </location>
    <ligand>
        <name>Ni(2+)</name>
        <dbReference type="ChEBI" id="CHEBI:49786"/>
    </ligand>
</feature>
<dbReference type="SUPFAM" id="SSF55021">
    <property type="entry name" value="ACT-like"/>
    <property type="match status" value="1"/>
</dbReference>
<evidence type="ECO:0000256" key="7">
    <source>
        <dbReference type="ARBA" id="ARBA00023163"/>
    </source>
</evidence>
<evidence type="ECO:0000256" key="8">
    <source>
        <dbReference type="HAMAP-Rule" id="MF_00476"/>
    </source>
</evidence>
<dbReference type="InterPro" id="IPR014864">
    <property type="entry name" value="TF_NikR_Ni-bd_C"/>
</dbReference>
<dbReference type="InterPro" id="IPR002145">
    <property type="entry name" value="CopG"/>
</dbReference>
<comment type="caution">
    <text evidence="11">The sequence shown here is derived from an EMBL/GenBank/DDBJ whole genome shotgun (WGS) entry which is preliminary data.</text>
</comment>
<dbReference type="Proteomes" id="UP000007360">
    <property type="component" value="Unassembled WGS sequence"/>
</dbReference>
<evidence type="ECO:0000256" key="4">
    <source>
        <dbReference type="ARBA" id="ARBA00022723"/>
    </source>
</evidence>
<dbReference type="InterPro" id="IPR045865">
    <property type="entry name" value="ACT-like_dom_sf"/>
</dbReference>
<evidence type="ECO:0000256" key="5">
    <source>
        <dbReference type="ARBA" id="ARBA00023015"/>
    </source>
</evidence>
<dbReference type="PANTHER" id="PTHR34719">
    <property type="entry name" value="NICKEL-RESPONSIVE REGULATOR"/>
    <property type="match status" value="1"/>
</dbReference>
<sequence>MVVERVGVSFEPELLEKFDKLLKVKGYTNRSEAIRDLVRKSIIEAHIESEDEDIVGTLTIIYDHDVGDVTNELQHFQHFHLGEIIATTHVHVEKHACLEVLVVKGKSKSIQKLTDHIKAIKGVKHGELVITKSTV</sequence>
<proteinExistence type="inferred from homology"/>
<evidence type="ECO:0000313" key="12">
    <source>
        <dbReference type="Proteomes" id="UP000007360"/>
    </source>
</evidence>
<accession>K2R309</accession>
<dbReference type="RefSeq" id="WP_004030900.1">
    <property type="nucleotide sequence ID" value="NZ_AMPO01000006.1"/>
</dbReference>
<gene>
    <name evidence="11" type="ORF">A994_07816</name>
</gene>
<reference evidence="11 12" key="1">
    <citation type="journal article" date="2012" name="J. Bacteriol.">
        <title>Draft genome sequence of Methanobacterium formicicum DSM 3637, an archaebacterium isolated from the methane producer amoeba Pelomyxa palustris.</title>
        <authorList>
            <person name="Gutierrez G."/>
        </authorList>
    </citation>
    <scope>NUCLEOTIDE SEQUENCE [LARGE SCALE GENOMIC DNA]</scope>
    <source>
        <strain evidence="12">DSM 3637 / PP1</strain>
    </source>
</reference>
<dbReference type="Pfam" id="PF01402">
    <property type="entry name" value="RHH_1"/>
    <property type="match status" value="1"/>
</dbReference>
<feature type="domain" description="Transcription factor NikR nickel binding C-terminal" evidence="10">
    <location>
        <begin position="55"/>
        <end position="131"/>
    </location>
</feature>
<evidence type="ECO:0000259" key="10">
    <source>
        <dbReference type="Pfam" id="PF08753"/>
    </source>
</evidence>
<feature type="binding site" evidence="8">
    <location>
        <position position="97"/>
    </location>
    <ligand>
        <name>Ni(2+)</name>
        <dbReference type="ChEBI" id="CHEBI:49786"/>
    </ligand>
</feature>
<dbReference type="InterPro" id="IPR013321">
    <property type="entry name" value="Arc_rbn_hlx_hlx"/>
</dbReference>
<keyword evidence="12" id="KW-1185">Reference proteome</keyword>
<dbReference type="GO" id="GO:0003677">
    <property type="term" value="F:DNA binding"/>
    <property type="evidence" value="ECO:0007669"/>
    <property type="project" value="UniProtKB-KW"/>
</dbReference>
<comment type="cofactor">
    <cofactor evidence="8">
        <name>Ni(2+)</name>
        <dbReference type="ChEBI" id="CHEBI:49786"/>
    </cofactor>
    <text evidence="8">Binds 1 nickel ion per subunit.</text>
</comment>
<dbReference type="InterPro" id="IPR010985">
    <property type="entry name" value="Ribbon_hlx_hlx"/>
</dbReference>
<comment type="function">
    <text evidence="1 8">Transcriptional regulator.</text>
</comment>
<dbReference type="EMBL" id="AMPO01000006">
    <property type="protein sequence ID" value="EKF85622.1"/>
    <property type="molecule type" value="Genomic_DNA"/>
</dbReference>
<dbReference type="PANTHER" id="PTHR34719:SF2">
    <property type="entry name" value="NICKEL-RESPONSIVE REGULATOR"/>
    <property type="match status" value="1"/>
</dbReference>
<dbReference type="GO" id="GO:0003700">
    <property type="term" value="F:DNA-binding transcription factor activity"/>
    <property type="evidence" value="ECO:0007669"/>
    <property type="project" value="UniProtKB-UniRule"/>
</dbReference>
<evidence type="ECO:0000256" key="6">
    <source>
        <dbReference type="ARBA" id="ARBA00023125"/>
    </source>
</evidence>
<evidence type="ECO:0000313" key="11">
    <source>
        <dbReference type="EMBL" id="EKF85622.1"/>
    </source>
</evidence>
<dbReference type="GO" id="GO:0016151">
    <property type="term" value="F:nickel cation binding"/>
    <property type="evidence" value="ECO:0007669"/>
    <property type="project" value="UniProtKB-UniRule"/>
</dbReference>
<dbReference type="AlphaFoldDB" id="K2R309"/>
<feature type="binding site" evidence="8">
    <location>
        <position position="91"/>
    </location>
    <ligand>
        <name>Ni(2+)</name>
        <dbReference type="ChEBI" id="CHEBI:49786"/>
    </ligand>
</feature>
<organism evidence="11 12">
    <name type="scientific">Methanobacterium formicicum (strain DSM 3637 / PP1)</name>
    <dbReference type="NCBI Taxonomy" id="1204725"/>
    <lineage>
        <taxon>Archaea</taxon>
        <taxon>Methanobacteriati</taxon>
        <taxon>Methanobacteriota</taxon>
        <taxon>Methanomada group</taxon>
        <taxon>Methanobacteria</taxon>
        <taxon>Methanobacteriales</taxon>
        <taxon>Methanobacteriaceae</taxon>
        <taxon>Methanobacterium</taxon>
    </lineage>
</organism>
<dbReference type="Gene3D" id="3.30.70.1150">
    <property type="entry name" value="ACT-like. Chain A, domain 2"/>
    <property type="match status" value="1"/>
</dbReference>
<dbReference type="OrthoDB" id="25654at2157"/>
<dbReference type="InterPro" id="IPR050192">
    <property type="entry name" value="CopG/NikR_regulator"/>
</dbReference>
<evidence type="ECO:0000256" key="2">
    <source>
        <dbReference type="ARBA" id="ARBA00008478"/>
    </source>
</evidence>
<keyword evidence="6 8" id="KW-0238">DNA-binding</keyword>
<evidence type="ECO:0000259" key="9">
    <source>
        <dbReference type="Pfam" id="PF01402"/>
    </source>
</evidence>
<dbReference type="CDD" id="cd22231">
    <property type="entry name" value="RHH_NikR_HicB-like"/>
    <property type="match status" value="1"/>
</dbReference>
<protein>
    <recommendedName>
        <fullName evidence="8">Putative nickel-responsive regulator</fullName>
    </recommendedName>
</protein>